<comment type="caution">
    <text evidence="1">The sequence shown here is derived from an EMBL/GenBank/DDBJ whole genome shotgun (WGS) entry which is preliminary data.</text>
</comment>
<gene>
    <name evidence="1" type="ORF">QAD02_006354</name>
</gene>
<organism evidence="1 2">
    <name type="scientific">Eretmocerus hayati</name>
    <dbReference type="NCBI Taxonomy" id="131215"/>
    <lineage>
        <taxon>Eukaryota</taxon>
        <taxon>Metazoa</taxon>
        <taxon>Ecdysozoa</taxon>
        <taxon>Arthropoda</taxon>
        <taxon>Hexapoda</taxon>
        <taxon>Insecta</taxon>
        <taxon>Pterygota</taxon>
        <taxon>Neoptera</taxon>
        <taxon>Endopterygota</taxon>
        <taxon>Hymenoptera</taxon>
        <taxon>Apocrita</taxon>
        <taxon>Proctotrupomorpha</taxon>
        <taxon>Chalcidoidea</taxon>
        <taxon>Aphelinidae</taxon>
        <taxon>Aphelininae</taxon>
        <taxon>Eretmocerus</taxon>
    </lineage>
</organism>
<evidence type="ECO:0000313" key="2">
    <source>
        <dbReference type="Proteomes" id="UP001239111"/>
    </source>
</evidence>
<accession>A0ACC2N2Y6</accession>
<evidence type="ECO:0000313" key="1">
    <source>
        <dbReference type="EMBL" id="KAJ8664692.1"/>
    </source>
</evidence>
<proteinExistence type="predicted"/>
<sequence>MVATITVSRLTPNELQLLGRPTNQEAYIFVLVHPKNPEPERSPVSTITLSSMQSPAPSPARRVEIVEPTVELREEDSPPIRIEEKEGIYVSRPPDEHGRRMPSQAQLVVSRSMNSQRGKTYCQQQQETSYSPNEFLEIFDEKLFEGFEQEFKVAELGQLQDEDSYSQTIHQTSEGRDNGASPNKKRRYRESRQ</sequence>
<name>A0ACC2N2Y6_9HYME</name>
<protein>
    <submittedName>
        <fullName evidence="1">Uncharacterized protein</fullName>
    </submittedName>
</protein>
<dbReference type="Proteomes" id="UP001239111">
    <property type="component" value="Chromosome 4"/>
</dbReference>
<reference evidence="1" key="1">
    <citation type="submission" date="2023-04" db="EMBL/GenBank/DDBJ databases">
        <title>A chromosome-level genome assembly of the parasitoid wasp Eretmocerus hayati.</title>
        <authorList>
            <person name="Zhong Y."/>
            <person name="Liu S."/>
            <person name="Liu Y."/>
        </authorList>
    </citation>
    <scope>NUCLEOTIDE SEQUENCE</scope>
    <source>
        <strain evidence="1">ZJU_SS_LIU_2023</strain>
    </source>
</reference>
<keyword evidence="2" id="KW-1185">Reference proteome</keyword>
<dbReference type="EMBL" id="CM056744">
    <property type="protein sequence ID" value="KAJ8664692.1"/>
    <property type="molecule type" value="Genomic_DNA"/>
</dbReference>